<sequence length="206" mass="22380">MTYREEESGDETEAMGYSGTSDEDQSALPSPLQFSVATETDSSTAETPSFPETTTALPSPQPVPHVKKVLRASPFNCLEEQASLSKEITLVVGTKMICSLELLIQLFAEKCHHPGCQLATTVDHTLCGTSVFIKWKCSACHAGKFWSCNKVNGVLANNLQACSAVLLSGNNFAQVERFAKFLGLSFVSRSTFCQAQRVYCIPAINE</sequence>
<evidence type="ECO:0000256" key="1">
    <source>
        <dbReference type="SAM" id="MobiDB-lite"/>
    </source>
</evidence>
<protein>
    <submittedName>
        <fullName evidence="2">Uncharacterized protein</fullName>
    </submittedName>
</protein>
<keyword evidence="3" id="KW-1185">Reference proteome</keyword>
<comment type="caution">
    <text evidence="2">The sequence shown here is derived from an EMBL/GenBank/DDBJ whole genome shotgun (WGS) entry which is preliminary data.</text>
</comment>
<accession>A0AAD9QIT6</accession>
<dbReference type="PANTHER" id="PTHR31751:SF7">
    <property type="entry name" value="THAP-TYPE DOMAIN-CONTAINING PROTEIN"/>
    <property type="match status" value="1"/>
</dbReference>
<reference evidence="2" key="1">
    <citation type="journal article" date="2023" name="G3 (Bethesda)">
        <title>Whole genome assembly and annotation of the endangered Caribbean coral Acropora cervicornis.</title>
        <authorList>
            <person name="Selwyn J.D."/>
            <person name="Vollmer S.V."/>
        </authorList>
    </citation>
    <scope>NUCLEOTIDE SEQUENCE</scope>
    <source>
        <strain evidence="2">K2</strain>
    </source>
</reference>
<dbReference type="Proteomes" id="UP001249851">
    <property type="component" value="Unassembled WGS sequence"/>
</dbReference>
<name>A0AAD9QIT6_ACRCE</name>
<dbReference type="AlphaFoldDB" id="A0AAD9QIT6"/>
<evidence type="ECO:0000313" key="2">
    <source>
        <dbReference type="EMBL" id="KAK2561954.1"/>
    </source>
</evidence>
<feature type="region of interest" description="Disordered" evidence="1">
    <location>
        <begin position="1"/>
        <end position="62"/>
    </location>
</feature>
<dbReference type="PANTHER" id="PTHR31751">
    <property type="entry name" value="SI:CH211-108C17.2-RELATED-RELATED"/>
    <property type="match status" value="1"/>
</dbReference>
<proteinExistence type="predicted"/>
<gene>
    <name evidence="2" type="ORF">P5673_015381</name>
</gene>
<dbReference type="EMBL" id="JARQWQ010000031">
    <property type="protein sequence ID" value="KAK2561954.1"/>
    <property type="molecule type" value="Genomic_DNA"/>
</dbReference>
<reference evidence="2" key="2">
    <citation type="journal article" date="2023" name="Science">
        <title>Genomic signatures of disease resistance in endangered staghorn corals.</title>
        <authorList>
            <person name="Vollmer S.V."/>
            <person name="Selwyn J.D."/>
            <person name="Despard B.A."/>
            <person name="Roesel C.L."/>
        </authorList>
    </citation>
    <scope>NUCLEOTIDE SEQUENCE</scope>
    <source>
        <strain evidence="2">K2</strain>
    </source>
</reference>
<organism evidence="2 3">
    <name type="scientific">Acropora cervicornis</name>
    <name type="common">Staghorn coral</name>
    <dbReference type="NCBI Taxonomy" id="6130"/>
    <lineage>
        <taxon>Eukaryota</taxon>
        <taxon>Metazoa</taxon>
        <taxon>Cnidaria</taxon>
        <taxon>Anthozoa</taxon>
        <taxon>Hexacorallia</taxon>
        <taxon>Scleractinia</taxon>
        <taxon>Astrocoeniina</taxon>
        <taxon>Acroporidae</taxon>
        <taxon>Acropora</taxon>
    </lineage>
</organism>
<evidence type="ECO:0000313" key="3">
    <source>
        <dbReference type="Proteomes" id="UP001249851"/>
    </source>
</evidence>
<feature type="compositionally biased region" description="Polar residues" evidence="1">
    <location>
        <begin position="32"/>
        <end position="58"/>
    </location>
</feature>